<sequence length="234" mass="25487">MKKLLLYLLLTLLLTTGCSFFNSTKGPVETVTKTIELQEDTTLGEIELSFGVGRLQFIGSSTHLMDGTFTSNIDSLMPNFDHRERSQLELISIKPRSTGLNISGNITNDWKLAFSNEIPLSFLLKLGVGENNLSFAGLIIEDLNVNAGVGDTVIDLSEAKNNDFNVDVSSGVGRTKLIFSEEHAVHIKISKGLGSVSARGFISNGDIYETDVESEEVMNVTIKQGIGEIVLETK</sequence>
<dbReference type="PROSITE" id="PS51257">
    <property type="entry name" value="PROKAR_LIPOPROTEIN"/>
    <property type="match status" value="1"/>
</dbReference>
<dbReference type="Proteomes" id="UP000180098">
    <property type="component" value="Unassembled WGS sequence"/>
</dbReference>
<gene>
    <name evidence="3" type="ORF">BKP35_09330</name>
</gene>
<name>A0A1S2LKD5_9BACI</name>
<feature type="domain" description="DUF2154" evidence="2">
    <location>
        <begin position="41"/>
        <end position="128"/>
    </location>
</feature>
<protein>
    <recommendedName>
        <fullName evidence="2">DUF2154 domain-containing protein</fullName>
    </recommendedName>
</protein>
<reference evidence="3 4" key="1">
    <citation type="submission" date="2016-10" db="EMBL/GenBank/DDBJ databases">
        <title>Draft genome sequences of four alkaliphilic bacteria belonging to the Anaerobacillus genus.</title>
        <authorList>
            <person name="Bassil N.M."/>
            <person name="Lloyd J.R."/>
        </authorList>
    </citation>
    <scope>NUCLEOTIDE SEQUENCE [LARGE SCALE GENOMIC DNA]</scope>
    <source>
        <strain evidence="3 4">DSM 15340</strain>
    </source>
</reference>
<keyword evidence="1" id="KW-0732">Signal</keyword>
<evidence type="ECO:0000313" key="4">
    <source>
        <dbReference type="Proteomes" id="UP000180098"/>
    </source>
</evidence>
<evidence type="ECO:0000313" key="3">
    <source>
        <dbReference type="EMBL" id="OIJ12774.1"/>
    </source>
</evidence>
<dbReference type="EMBL" id="MLQQ01000018">
    <property type="protein sequence ID" value="OIJ12774.1"/>
    <property type="molecule type" value="Genomic_DNA"/>
</dbReference>
<dbReference type="RefSeq" id="WP_071313081.1">
    <property type="nucleotide sequence ID" value="NZ_MLQQ01000018.1"/>
</dbReference>
<comment type="caution">
    <text evidence="3">The sequence shown here is derived from an EMBL/GenBank/DDBJ whole genome shotgun (WGS) entry which is preliminary data.</text>
</comment>
<evidence type="ECO:0000256" key="1">
    <source>
        <dbReference type="SAM" id="SignalP"/>
    </source>
</evidence>
<organism evidence="3 4">
    <name type="scientific">Anaerobacillus arseniciselenatis</name>
    <dbReference type="NCBI Taxonomy" id="85682"/>
    <lineage>
        <taxon>Bacteria</taxon>
        <taxon>Bacillati</taxon>
        <taxon>Bacillota</taxon>
        <taxon>Bacilli</taxon>
        <taxon>Bacillales</taxon>
        <taxon>Bacillaceae</taxon>
        <taxon>Anaerobacillus</taxon>
    </lineage>
</organism>
<dbReference type="AlphaFoldDB" id="A0A1S2LKD5"/>
<feature type="signal peptide" evidence="1">
    <location>
        <begin position="1"/>
        <end position="21"/>
    </location>
</feature>
<feature type="chain" id="PRO_5010189500" description="DUF2154 domain-containing protein" evidence="1">
    <location>
        <begin position="22"/>
        <end position="234"/>
    </location>
</feature>
<evidence type="ECO:0000259" key="2">
    <source>
        <dbReference type="Pfam" id="PF17115"/>
    </source>
</evidence>
<proteinExistence type="predicted"/>
<keyword evidence="4" id="KW-1185">Reference proteome</keyword>
<dbReference type="InterPro" id="IPR031346">
    <property type="entry name" value="DUF2154_N"/>
</dbReference>
<dbReference type="Pfam" id="PF17115">
    <property type="entry name" value="Toast_rack_N"/>
    <property type="match status" value="1"/>
</dbReference>
<accession>A0A1S2LKD5</accession>